<feature type="region of interest" description="Disordered" evidence="1">
    <location>
        <begin position="22"/>
        <end position="43"/>
    </location>
</feature>
<dbReference type="Proteomes" id="UP000035579">
    <property type="component" value="Chromosome"/>
</dbReference>
<evidence type="ECO:0000256" key="1">
    <source>
        <dbReference type="SAM" id="MobiDB-lite"/>
    </source>
</evidence>
<evidence type="ECO:0000313" key="2">
    <source>
        <dbReference type="EMBL" id="AKJ07489.1"/>
    </source>
</evidence>
<evidence type="ECO:0000313" key="4">
    <source>
        <dbReference type="Proteomes" id="UP000035579"/>
    </source>
</evidence>
<reference evidence="3 5" key="2">
    <citation type="submission" date="2018-08" db="EMBL/GenBank/DDBJ databases">
        <title>Genomic Encyclopedia of Archaeal and Bacterial Type Strains, Phase II (KMG-II): from individual species to whole genera.</title>
        <authorList>
            <person name="Goeker M."/>
        </authorList>
    </citation>
    <scope>NUCLEOTIDE SEQUENCE [LARGE SCALE GENOMIC DNA]</scope>
    <source>
        <strain evidence="3 5">DSM 2261</strain>
    </source>
</reference>
<reference evidence="2 4" key="1">
    <citation type="submission" date="2015-05" db="EMBL/GenBank/DDBJ databases">
        <title>Genome assembly of Archangium gephyra DSM 2261.</title>
        <authorList>
            <person name="Sharma G."/>
            <person name="Subramanian S."/>
        </authorList>
    </citation>
    <scope>NUCLEOTIDE SEQUENCE [LARGE SCALE GENOMIC DNA]</scope>
    <source>
        <strain evidence="2 4">DSM 2261</strain>
    </source>
</reference>
<sequence>MTWMRRGLLALVMVGWVAGCGRDTPPGNNPPPQEEPGDSPPQVISGSLKIHTRFWENNEGATSAYVMLGDGTRFFTRLDASGDVTFEDPSLVGPQDVTVVAHYESGFKNVSTYLALERPEVWLLAARKSSTSPSRAYISGKVKGMGDPSQVGVKAVGPGIWGTFGTPVKADGSFRILVEGTLPAVVNLVATERDPDDGPFGSKAIGLKRGIALSADQEVSGQELVLDHPVNQQTRLTLQGAEAYQHDSASASLQFFLDGRLLFETTEDGSYPSRLPSSIPSFTLTAPFDTVRARLLVDVGWFSEFSHGGVYAAFPVEDLSSVTLPLPKPTTLLSPTTLGPGLEPTPTRADPDLVFTWSTDAAAQIVELFVAPVDERSSLQFNWTVRAPGTVTSFKPFTLRLDETSSVFPYYSGAYRIRLDSRFDADMGHYADYFTQTPVSEPLTPAWQTVLDGSLDFR</sequence>
<proteinExistence type="predicted"/>
<dbReference type="EMBL" id="CP011509">
    <property type="protein sequence ID" value="AKJ07489.1"/>
    <property type="molecule type" value="Genomic_DNA"/>
</dbReference>
<gene>
    <name evidence="2" type="ORF">AA314_09115</name>
    <name evidence="3" type="ORF">ATI61_12365</name>
</gene>
<name>A0AAC8QH96_9BACT</name>
<dbReference type="PROSITE" id="PS51257">
    <property type="entry name" value="PROKAR_LIPOPROTEIN"/>
    <property type="match status" value="1"/>
</dbReference>
<dbReference type="Proteomes" id="UP000256345">
    <property type="component" value="Unassembled WGS sequence"/>
</dbReference>
<evidence type="ECO:0000313" key="5">
    <source>
        <dbReference type="Proteomes" id="UP000256345"/>
    </source>
</evidence>
<organism evidence="2 4">
    <name type="scientific">Archangium gephyra</name>
    <dbReference type="NCBI Taxonomy" id="48"/>
    <lineage>
        <taxon>Bacteria</taxon>
        <taxon>Pseudomonadati</taxon>
        <taxon>Myxococcota</taxon>
        <taxon>Myxococcia</taxon>
        <taxon>Myxococcales</taxon>
        <taxon>Cystobacterineae</taxon>
        <taxon>Archangiaceae</taxon>
        <taxon>Archangium</taxon>
    </lineage>
</organism>
<dbReference type="EMBL" id="QUMU01000023">
    <property type="protein sequence ID" value="REG19114.1"/>
    <property type="molecule type" value="Genomic_DNA"/>
</dbReference>
<keyword evidence="5" id="KW-1185">Reference proteome</keyword>
<protein>
    <submittedName>
        <fullName evidence="2">Lipoprotein</fullName>
    </submittedName>
</protein>
<evidence type="ECO:0000313" key="3">
    <source>
        <dbReference type="EMBL" id="REG19114.1"/>
    </source>
</evidence>
<dbReference type="KEGG" id="age:AA314_09115"/>
<keyword evidence="2" id="KW-0449">Lipoprotein</keyword>
<dbReference type="AlphaFoldDB" id="A0AAC8QH96"/>
<accession>A0AAC8QH96</accession>